<keyword evidence="1" id="KW-0547">Nucleotide-binding</keyword>
<reference evidence="4 5" key="1">
    <citation type="submission" date="2021-09" db="EMBL/GenBank/DDBJ databases">
        <title>Whole genome sequence of Nocardioides sp. GBK3QG-3.</title>
        <authorList>
            <person name="Tuo L."/>
        </authorList>
    </citation>
    <scope>NUCLEOTIDE SEQUENCE [LARGE SCALE GENOMIC DNA]</scope>
    <source>
        <strain evidence="4 5">GBK3QG-3</strain>
    </source>
</reference>
<dbReference type="InterPro" id="IPR041664">
    <property type="entry name" value="AAA_16"/>
</dbReference>
<dbReference type="SUPFAM" id="SSF46894">
    <property type="entry name" value="C-terminal effector domain of the bipartite response regulators"/>
    <property type="match status" value="1"/>
</dbReference>
<dbReference type="PRINTS" id="PR00038">
    <property type="entry name" value="HTHLUXR"/>
</dbReference>
<evidence type="ECO:0000259" key="3">
    <source>
        <dbReference type="PROSITE" id="PS50043"/>
    </source>
</evidence>
<dbReference type="SMART" id="SM00421">
    <property type="entry name" value="HTH_LUXR"/>
    <property type="match status" value="1"/>
</dbReference>
<protein>
    <submittedName>
        <fullName evidence="4">AAA family ATPase</fullName>
    </submittedName>
</protein>
<proteinExistence type="predicted"/>
<dbReference type="InterPro" id="IPR016032">
    <property type="entry name" value="Sig_transdc_resp-reg_C-effctor"/>
</dbReference>
<evidence type="ECO:0000313" key="4">
    <source>
        <dbReference type="EMBL" id="MBZ5739491.1"/>
    </source>
</evidence>
<evidence type="ECO:0000313" key="5">
    <source>
        <dbReference type="Proteomes" id="UP000780875"/>
    </source>
</evidence>
<keyword evidence="2" id="KW-0067">ATP-binding</keyword>
<dbReference type="Proteomes" id="UP000780875">
    <property type="component" value="Unassembled WGS sequence"/>
</dbReference>
<dbReference type="RefSeq" id="WP_224123858.1">
    <property type="nucleotide sequence ID" value="NZ_JAIQZJ010000008.1"/>
</dbReference>
<feature type="domain" description="HTH luxR-type" evidence="3">
    <location>
        <begin position="842"/>
        <end position="906"/>
    </location>
</feature>
<keyword evidence="5" id="KW-1185">Reference proteome</keyword>
<name>A0ABS7UFM1_9ACTN</name>
<evidence type="ECO:0000256" key="2">
    <source>
        <dbReference type="ARBA" id="ARBA00022840"/>
    </source>
</evidence>
<dbReference type="PROSITE" id="PS50043">
    <property type="entry name" value="HTH_LUXR_2"/>
    <property type="match status" value="1"/>
</dbReference>
<gene>
    <name evidence="4" type="ORF">K8U61_15060</name>
</gene>
<dbReference type="Pfam" id="PF00196">
    <property type="entry name" value="GerE"/>
    <property type="match status" value="1"/>
</dbReference>
<dbReference type="PANTHER" id="PTHR16305">
    <property type="entry name" value="TESTICULAR SOLUBLE ADENYLYL CYCLASE"/>
    <property type="match status" value="1"/>
</dbReference>
<dbReference type="SUPFAM" id="SSF52540">
    <property type="entry name" value="P-loop containing nucleoside triphosphate hydrolases"/>
    <property type="match status" value="1"/>
</dbReference>
<organism evidence="4 5">
    <name type="scientific">Nocardioides mangrovi</name>
    <dbReference type="NCBI Taxonomy" id="2874580"/>
    <lineage>
        <taxon>Bacteria</taxon>
        <taxon>Bacillati</taxon>
        <taxon>Actinomycetota</taxon>
        <taxon>Actinomycetes</taxon>
        <taxon>Propionibacteriales</taxon>
        <taxon>Nocardioidaceae</taxon>
        <taxon>Nocardioides</taxon>
    </lineage>
</organism>
<dbReference type="InterPro" id="IPR036388">
    <property type="entry name" value="WH-like_DNA-bd_sf"/>
</dbReference>
<dbReference type="CDD" id="cd06170">
    <property type="entry name" value="LuxR_C_like"/>
    <property type="match status" value="1"/>
</dbReference>
<dbReference type="InterPro" id="IPR000792">
    <property type="entry name" value="Tscrpt_reg_LuxR_C"/>
</dbReference>
<sequence length="906" mass="95771">MLVGRRQAQRDLEALLAGARLGQSGVVVVRGEAGIGKSALLDDAVDRSSGLRLLRVTGSEAERELPFAGLATLLRPLLDRVDTLPAPQAEALGVALALREGRSADRFAIAAGLLTLLTGASEERPTAVVVDDAHLLDRPSAEALAFVARRLVADALLVVLAVRPDETASYDGLPTLDLARLDPEVARELVRAADAALTEEQVARIVELGAGNPLVLRTLAGQPESLGDLAPGLAQVAATAFGMRLERLDAGALEVLRVAAVAGEDLAIVGRACVALGVSPDDLGAAEDSGLLVTDADRLAFLHPLARTAVYAGMPAGTRRELHALVADVLPPGDEDRRAWHLSAATLGPDASVAAALDAVAARATARGAHAVASSASERAAQLSPAPEDVGRRLLTAGESAWLSGEDERAAAVLDEALRHLVAPGPRARVRAVTGLAAARSGRLGEAYTQLLRAADRAGPDAVGEALALYAEVVEVCCYLLDVPAAAVVAQRLERMLADPEVCARAGTRAEAIASVAVGMARTLEGDAGVEHLRRGVALFAGLPLADHRSRSAWEVLGPLYLRESGAGRELVDRAVTERREAGAIGELPHLLFHLARDDATGERWTRGEAGYGEAIVLAREAGQATELAANLAGLCWLHARQGRADDCRAAGAEARTVADEHDVHLAAAWVDFGLAELALSLGEVADAAAGFHSLATWLADRDVGDPDLSPVPELVETRLRLGDDPRDDPLVSSYLTRAERKGRPWSLARAARVRAMLCPDEEVDAAFGAALAEHLRTPDRFETARTRLLYGERLRRLRRRADAREHLRAALDDFDRLGARSWSDVATAELDATGLTLRRRETGPVVELTARELQIALLLAEGQTTRQAAAALFLSPKTVEYHLRHVYTKLGIGSRAELAERMAGG</sequence>
<comment type="caution">
    <text evidence="4">The sequence shown here is derived from an EMBL/GenBank/DDBJ whole genome shotgun (WGS) entry which is preliminary data.</text>
</comment>
<dbReference type="PANTHER" id="PTHR16305:SF35">
    <property type="entry name" value="TRANSCRIPTIONAL ACTIVATOR DOMAIN"/>
    <property type="match status" value="1"/>
</dbReference>
<dbReference type="InterPro" id="IPR027417">
    <property type="entry name" value="P-loop_NTPase"/>
</dbReference>
<dbReference type="Pfam" id="PF13191">
    <property type="entry name" value="AAA_16"/>
    <property type="match status" value="1"/>
</dbReference>
<accession>A0ABS7UFM1</accession>
<dbReference type="Gene3D" id="1.10.10.10">
    <property type="entry name" value="Winged helix-like DNA-binding domain superfamily/Winged helix DNA-binding domain"/>
    <property type="match status" value="1"/>
</dbReference>
<evidence type="ECO:0000256" key="1">
    <source>
        <dbReference type="ARBA" id="ARBA00022741"/>
    </source>
</evidence>
<dbReference type="EMBL" id="JAIQZJ010000008">
    <property type="protein sequence ID" value="MBZ5739491.1"/>
    <property type="molecule type" value="Genomic_DNA"/>
</dbReference>